<dbReference type="InterPro" id="IPR036890">
    <property type="entry name" value="HATPase_C_sf"/>
</dbReference>
<feature type="compositionally biased region" description="Low complexity" evidence="2">
    <location>
        <begin position="211"/>
        <end position="222"/>
    </location>
</feature>
<evidence type="ECO:0000313" key="5">
    <source>
        <dbReference type="Proteomes" id="UP000326060"/>
    </source>
</evidence>
<keyword evidence="3" id="KW-0472">Membrane</keyword>
<name>A0A5M9ZD55_9BIFI</name>
<comment type="caution">
    <text evidence="4">The sequence shown here is derived from an EMBL/GenBank/DDBJ whole genome shotgun (WGS) entry which is preliminary data.</text>
</comment>
<organism evidence="4 5">
    <name type="scientific">Bifidobacterium callitrichos</name>
    <dbReference type="NCBI Taxonomy" id="762209"/>
    <lineage>
        <taxon>Bacteria</taxon>
        <taxon>Bacillati</taxon>
        <taxon>Actinomycetota</taxon>
        <taxon>Actinomycetes</taxon>
        <taxon>Bifidobacteriales</taxon>
        <taxon>Bifidobacteriaceae</taxon>
        <taxon>Bifidobacterium</taxon>
    </lineage>
</organism>
<evidence type="ECO:0000256" key="3">
    <source>
        <dbReference type="SAM" id="Phobius"/>
    </source>
</evidence>
<dbReference type="Proteomes" id="UP000326060">
    <property type="component" value="Unassembled WGS sequence"/>
</dbReference>
<dbReference type="GO" id="GO:0016301">
    <property type="term" value="F:kinase activity"/>
    <property type="evidence" value="ECO:0007669"/>
    <property type="project" value="UniProtKB-KW"/>
</dbReference>
<dbReference type="RefSeq" id="WP_150394213.1">
    <property type="nucleotide sequence ID" value="NZ_RZJP01000002.1"/>
</dbReference>
<proteinExistence type="predicted"/>
<feature type="compositionally biased region" description="Low complexity" evidence="2">
    <location>
        <begin position="132"/>
        <end position="146"/>
    </location>
</feature>
<dbReference type="Gene3D" id="3.30.565.10">
    <property type="entry name" value="Histidine kinase-like ATPase, C-terminal domain"/>
    <property type="match status" value="1"/>
</dbReference>
<protein>
    <submittedName>
        <fullName evidence="4">Histidine kinase</fullName>
    </submittedName>
</protein>
<sequence length="361" mass="39248">MTSRISYSKRGNGSDRLSHQLDIDVDINHPWLVAGIVLTLVAMGTAFALTGSALVSAIAAGVTASLTAATAAAATWRRRLHAQEDENTRIEERLDDIRRSSQLAIEMHDTLSNELTFISTTARRRLQELDAGPGEQGEAQGETQSETSEAETWRNILDSSQRAFQEVHGIIDFLAEHNLNDDLNDDRIGNGNRADDGRNKEVLAQNNSPQTATTDRATAGTTPSFMSQLDGELAAMHRFLEPLGYDGTIAVNGMAVVVDAASRREALSLLHEISTNIARHVAPGPDAYVLYVMLSPEYIEIREVNDIPDAAHTPQLGAAERSGRGLGMHREVIASLGGECRTRGDDGAWMLYARIPCRPQP</sequence>
<keyword evidence="4" id="KW-0808">Transferase</keyword>
<dbReference type="AlphaFoldDB" id="A0A5M9ZD55"/>
<feature type="region of interest" description="Disordered" evidence="2">
    <location>
        <begin position="130"/>
        <end position="150"/>
    </location>
</feature>
<evidence type="ECO:0000256" key="2">
    <source>
        <dbReference type="SAM" id="MobiDB-lite"/>
    </source>
</evidence>
<feature type="compositionally biased region" description="Basic and acidic residues" evidence="2">
    <location>
        <begin position="181"/>
        <end position="201"/>
    </location>
</feature>
<keyword evidence="4" id="KW-0418">Kinase</keyword>
<feature type="region of interest" description="Disordered" evidence="2">
    <location>
        <begin position="181"/>
        <end position="222"/>
    </location>
</feature>
<gene>
    <name evidence="4" type="ORF">EMB92_06590</name>
</gene>
<evidence type="ECO:0000256" key="1">
    <source>
        <dbReference type="SAM" id="Coils"/>
    </source>
</evidence>
<feature type="coiled-coil region" evidence="1">
    <location>
        <begin position="73"/>
        <end position="100"/>
    </location>
</feature>
<reference evidence="4 5" key="1">
    <citation type="journal article" date="2019" name="Syst. Appl. Microbiol.">
        <title>Characterization of Bifidobacterium species in feaces of the Egyptian fruit bat: Description of B. vespertilionis sp. nov. and B. rousetti sp. nov.</title>
        <authorList>
            <person name="Modesto M."/>
            <person name="Satti M."/>
            <person name="Watanabe K."/>
            <person name="Puglisi E."/>
            <person name="Morelli L."/>
            <person name="Huang C.-H."/>
            <person name="Liou J.-S."/>
            <person name="Miyashita M."/>
            <person name="Tamura T."/>
            <person name="Saito S."/>
            <person name="Mori K."/>
            <person name="Huang L."/>
            <person name="Sciavilla P."/>
            <person name="Sandri C."/>
            <person name="Spiezio C."/>
            <person name="Vitali F."/>
            <person name="Cavalieri D."/>
            <person name="Perpetuini G."/>
            <person name="Tofalo R."/>
            <person name="Bonetti A."/>
            <person name="Arita M."/>
            <person name="Mattarelli P."/>
        </authorList>
    </citation>
    <scope>NUCLEOTIDE SEQUENCE [LARGE SCALE GENOMIC DNA]</scope>
    <source>
        <strain evidence="4 5">RST27</strain>
    </source>
</reference>
<keyword evidence="1" id="KW-0175">Coiled coil</keyword>
<feature type="transmembrane region" description="Helical" evidence="3">
    <location>
        <begin position="55"/>
        <end position="76"/>
    </location>
</feature>
<keyword evidence="3" id="KW-0812">Transmembrane</keyword>
<accession>A0A5M9ZD55</accession>
<evidence type="ECO:0000313" key="4">
    <source>
        <dbReference type="EMBL" id="KAA8816555.1"/>
    </source>
</evidence>
<keyword evidence="3" id="KW-1133">Transmembrane helix</keyword>
<feature type="transmembrane region" description="Helical" evidence="3">
    <location>
        <begin position="31"/>
        <end position="49"/>
    </location>
</feature>
<dbReference type="EMBL" id="RZJP01000002">
    <property type="protein sequence ID" value="KAA8816555.1"/>
    <property type="molecule type" value="Genomic_DNA"/>
</dbReference>